<dbReference type="PANTHER" id="PTHR43537">
    <property type="entry name" value="TRANSCRIPTIONAL REGULATOR, GNTR FAMILY"/>
    <property type="match status" value="1"/>
</dbReference>
<dbReference type="RefSeq" id="WP_104968157.1">
    <property type="nucleotide sequence ID" value="NZ_CP025536.1"/>
</dbReference>
<evidence type="ECO:0000259" key="4">
    <source>
        <dbReference type="PROSITE" id="PS50949"/>
    </source>
</evidence>
<dbReference type="GO" id="GO:0003700">
    <property type="term" value="F:DNA-binding transcription factor activity"/>
    <property type="evidence" value="ECO:0007669"/>
    <property type="project" value="InterPro"/>
</dbReference>
<dbReference type="SUPFAM" id="SSF46785">
    <property type="entry name" value="Winged helix' DNA-binding domain"/>
    <property type="match status" value="1"/>
</dbReference>
<dbReference type="SUPFAM" id="SSF48008">
    <property type="entry name" value="GntR ligand-binding domain-like"/>
    <property type="match status" value="1"/>
</dbReference>
<evidence type="ECO:0000256" key="3">
    <source>
        <dbReference type="ARBA" id="ARBA00023163"/>
    </source>
</evidence>
<dbReference type="AlphaFoldDB" id="A0A2L0D4V2"/>
<keyword evidence="2" id="KW-0238">DNA-binding</keyword>
<reference evidence="5 6" key="1">
    <citation type="submission" date="2017-12" db="EMBL/GenBank/DDBJ databases">
        <authorList>
            <person name="Hurst M.R.H."/>
        </authorList>
    </citation>
    <scope>NUCLEOTIDE SEQUENCE [LARGE SCALE GENOMIC DNA]</scope>
    <source>
        <strain evidence="5 6">TH11417</strain>
    </source>
</reference>
<dbReference type="GeneID" id="98393612"/>
<dbReference type="Pfam" id="PF00392">
    <property type="entry name" value="GntR"/>
    <property type="match status" value="1"/>
</dbReference>
<sequence>MNPIIESVKANLDLNQNLPLKQLFYQALRKTIILREIPAGSRINEKEFSLELNISRTPIRYALAQLLEEKLVEHLPKKGIIVKGVSIDDAIEIFEIRKSLDTLASITAMTKMDDHDFADMKAILTECEGFIVDGNIEQILDNFNQFNNCIYEKSRMVRLKEIVSELQTYLTYFREISISSLERRQLALREHWEIYHQMRAQNAEKVTEITHQHLNRSLTFILQEMDAEPHD</sequence>
<evidence type="ECO:0000256" key="1">
    <source>
        <dbReference type="ARBA" id="ARBA00023015"/>
    </source>
</evidence>
<dbReference type="Gene3D" id="1.20.120.530">
    <property type="entry name" value="GntR ligand-binding domain-like"/>
    <property type="match status" value="1"/>
</dbReference>
<dbReference type="SMART" id="SM00895">
    <property type="entry name" value="FCD"/>
    <property type="match status" value="1"/>
</dbReference>
<dbReference type="InterPro" id="IPR036390">
    <property type="entry name" value="WH_DNA-bd_sf"/>
</dbReference>
<organism evidence="5 6">
    <name type="scientific">Streptococcus pluranimalium</name>
    <dbReference type="NCBI Taxonomy" id="82348"/>
    <lineage>
        <taxon>Bacteria</taxon>
        <taxon>Bacillati</taxon>
        <taxon>Bacillota</taxon>
        <taxon>Bacilli</taxon>
        <taxon>Lactobacillales</taxon>
        <taxon>Streptococcaceae</taxon>
        <taxon>Streptococcus</taxon>
    </lineage>
</organism>
<evidence type="ECO:0000256" key="2">
    <source>
        <dbReference type="ARBA" id="ARBA00023125"/>
    </source>
</evidence>
<dbReference type="Gene3D" id="1.10.10.10">
    <property type="entry name" value="Winged helix-like DNA-binding domain superfamily/Winged helix DNA-binding domain"/>
    <property type="match status" value="1"/>
</dbReference>
<evidence type="ECO:0000313" key="5">
    <source>
        <dbReference type="EMBL" id="AUW96835.1"/>
    </source>
</evidence>
<accession>A0A2L0D4V2</accession>
<dbReference type="PANTHER" id="PTHR43537:SF24">
    <property type="entry name" value="GLUCONATE OPERON TRANSCRIPTIONAL REPRESSOR"/>
    <property type="match status" value="1"/>
</dbReference>
<dbReference type="GO" id="GO:0003677">
    <property type="term" value="F:DNA binding"/>
    <property type="evidence" value="ECO:0007669"/>
    <property type="project" value="UniProtKB-KW"/>
</dbReference>
<dbReference type="KEGG" id="splr:C0J00_06780"/>
<name>A0A2L0D4V2_9STRE</name>
<dbReference type="EMBL" id="CP025536">
    <property type="protein sequence ID" value="AUW96835.1"/>
    <property type="molecule type" value="Genomic_DNA"/>
</dbReference>
<gene>
    <name evidence="5" type="ORF">C0J00_06780</name>
</gene>
<reference evidence="5 6" key="2">
    <citation type="submission" date="2018-02" db="EMBL/GenBank/DDBJ databases">
        <title>Whole genome sequencing analysis of Streptococcus pluranimalium isolated from cattle infected mastitis in China.</title>
        <authorList>
            <person name="Zhang J.-R."/>
            <person name="Hu G.-Z."/>
        </authorList>
    </citation>
    <scope>NUCLEOTIDE SEQUENCE [LARGE SCALE GENOMIC DNA]</scope>
    <source>
        <strain evidence="5 6">TH11417</strain>
    </source>
</reference>
<dbReference type="OrthoDB" id="9781630at2"/>
<dbReference type="SMART" id="SM00345">
    <property type="entry name" value="HTH_GNTR"/>
    <property type="match status" value="1"/>
</dbReference>
<protein>
    <submittedName>
        <fullName evidence="5">GntR family transcriptional regulator</fullName>
    </submittedName>
</protein>
<keyword evidence="1" id="KW-0805">Transcription regulation</keyword>
<feature type="domain" description="HTH gntR-type" evidence="4">
    <location>
        <begin position="18"/>
        <end position="85"/>
    </location>
</feature>
<dbReference type="PROSITE" id="PS50949">
    <property type="entry name" value="HTH_GNTR"/>
    <property type="match status" value="1"/>
</dbReference>
<evidence type="ECO:0000313" key="6">
    <source>
        <dbReference type="Proteomes" id="UP000238956"/>
    </source>
</evidence>
<dbReference type="InterPro" id="IPR036388">
    <property type="entry name" value="WH-like_DNA-bd_sf"/>
</dbReference>
<keyword evidence="3" id="KW-0804">Transcription</keyword>
<dbReference type="InterPro" id="IPR000524">
    <property type="entry name" value="Tscrpt_reg_HTH_GntR"/>
</dbReference>
<dbReference type="InterPro" id="IPR011711">
    <property type="entry name" value="GntR_C"/>
</dbReference>
<dbReference type="Proteomes" id="UP000238956">
    <property type="component" value="Chromosome"/>
</dbReference>
<dbReference type="Pfam" id="PF07729">
    <property type="entry name" value="FCD"/>
    <property type="match status" value="1"/>
</dbReference>
<proteinExistence type="predicted"/>
<keyword evidence="6" id="KW-1185">Reference proteome</keyword>
<dbReference type="InterPro" id="IPR008920">
    <property type="entry name" value="TF_FadR/GntR_C"/>
</dbReference>